<keyword evidence="2" id="KW-1185">Reference proteome</keyword>
<dbReference type="AlphaFoldDB" id="A0A813FFP4"/>
<dbReference type="Proteomes" id="UP000654075">
    <property type="component" value="Unassembled WGS sequence"/>
</dbReference>
<evidence type="ECO:0000313" key="2">
    <source>
        <dbReference type="Proteomes" id="UP000654075"/>
    </source>
</evidence>
<comment type="caution">
    <text evidence="1">The sequence shown here is derived from an EMBL/GenBank/DDBJ whole genome shotgun (WGS) entry which is preliminary data.</text>
</comment>
<dbReference type="EMBL" id="CAJNNV010025191">
    <property type="protein sequence ID" value="CAE8613014.1"/>
    <property type="molecule type" value="Genomic_DNA"/>
</dbReference>
<accession>A0A813FFP4</accession>
<proteinExistence type="predicted"/>
<evidence type="ECO:0000313" key="1">
    <source>
        <dbReference type="EMBL" id="CAE8613014.1"/>
    </source>
</evidence>
<dbReference type="OrthoDB" id="475945at2759"/>
<reference evidence="1" key="1">
    <citation type="submission" date="2021-02" db="EMBL/GenBank/DDBJ databases">
        <authorList>
            <person name="Dougan E. K."/>
            <person name="Rhodes N."/>
            <person name="Thang M."/>
            <person name="Chan C."/>
        </authorList>
    </citation>
    <scope>NUCLEOTIDE SEQUENCE</scope>
</reference>
<name>A0A813FFP4_POLGL</name>
<sequence length="116" mass="13278">MKVPWILENPKTSRVWLTVEVEALLAAGALFAEAHYCQYDQPWRKVTYFLCWHLPELPASVKQCHSFSGICSATHKKHINLQGTDSNGVFWTLRAQPYPKQLCKVIAQVIARQLLL</sequence>
<gene>
    <name evidence="1" type="ORF">PGLA1383_LOCUS30798</name>
</gene>
<organism evidence="1 2">
    <name type="scientific">Polarella glacialis</name>
    <name type="common">Dinoflagellate</name>
    <dbReference type="NCBI Taxonomy" id="89957"/>
    <lineage>
        <taxon>Eukaryota</taxon>
        <taxon>Sar</taxon>
        <taxon>Alveolata</taxon>
        <taxon>Dinophyceae</taxon>
        <taxon>Suessiales</taxon>
        <taxon>Suessiaceae</taxon>
        <taxon>Polarella</taxon>
    </lineage>
</organism>
<protein>
    <submittedName>
        <fullName evidence="1">Uncharacterized protein</fullName>
    </submittedName>
</protein>